<organism evidence="4 5">
    <name type="scientific">Dioszegia hungarica</name>
    <dbReference type="NCBI Taxonomy" id="4972"/>
    <lineage>
        <taxon>Eukaryota</taxon>
        <taxon>Fungi</taxon>
        <taxon>Dikarya</taxon>
        <taxon>Basidiomycota</taxon>
        <taxon>Agaricomycotina</taxon>
        <taxon>Tremellomycetes</taxon>
        <taxon>Tremellales</taxon>
        <taxon>Bulleribasidiaceae</taxon>
        <taxon>Dioszegia</taxon>
    </lineage>
</organism>
<keyword evidence="5" id="KW-1185">Reference proteome</keyword>
<dbReference type="GeneID" id="77726541"/>
<dbReference type="PANTHER" id="PTHR12296">
    <property type="entry name" value="DENN DOMAIN-CONTAINING PROTEIN 4"/>
    <property type="match status" value="1"/>
</dbReference>
<reference evidence="4" key="1">
    <citation type="journal article" date="2022" name="G3 (Bethesda)">
        <title>High quality genome of the basidiomycete yeast Dioszegia hungarica PDD-24b-2 isolated from cloud water.</title>
        <authorList>
            <person name="Jarrige D."/>
            <person name="Haridas S."/>
            <person name="Bleykasten-Grosshans C."/>
            <person name="Joly M."/>
            <person name="Nadalig T."/>
            <person name="Sancelme M."/>
            <person name="Vuilleumier S."/>
            <person name="Grigoriev I.V."/>
            <person name="Amato P."/>
            <person name="Bringel F."/>
        </authorList>
    </citation>
    <scope>NUCLEOTIDE SEQUENCE</scope>
    <source>
        <strain evidence="4">PDD-24b-2</strain>
    </source>
</reference>
<dbReference type="InterPro" id="IPR051696">
    <property type="entry name" value="DENN_Domain_GEFs"/>
</dbReference>
<evidence type="ECO:0000313" key="5">
    <source>
        <dbReference type="Proteomes" id="UP001164286"/>
    </source>
</evidence>
<dbReference type="Gene3D" id="3.40.50.11500">
    <property type="match status" value="1"/>
</dbReference>
<dbReference type="GO" id="GO:0032483">
    <property type="term" value="P:regulation of Rab protein signal transduction"/>
    <property type="evidence" value="ECO:0007669"/>
    <property type="project" value="TreeGrafter"/>
</dbReference>
<evidence type="ECO:0000259" key="3">
    <source>
        <dbReference type="SMART" id="SM00799"/>
    </source>
</evidence>
<dbReference type="GO" id="GO:0031410">
    <property type="term" value="C:cytoplasmic vesicle"/>
    <property type="evidence" value="ECO:0007669"/>
    <property type="project" value="TreeGrafter"/>
</dbReference>
<feature type="region of interest" description="Disordered" evidence="2">
    <location>
        <begin position="733"/>
        <end position="754"/>
    </location>
</feature>
<feature type="region of interest" description="Disordered" evidence="2">
    <location>
        <begin position="188"/>
        <end position="222"/>
    </location>
</feature>
<accession>A0AA38HB46</accession>
<dbReference type="PANTHER" id="PTHR12296:SF31">
    <property type="entry name" value="DENN (AEX-3) DOMAIN PROTEIN (AFU_ORTHOLOGUE AFUA_6G11200)"/>
    <property type="match status" value="1"/>
</dbReference>
<gene>
    <name evidence="4" type="ORF">MKK02DRAFT_27391</name>
</gene>
<dbReference type="EMBL" id="JAKWFO010000005">
    <property type="protein sequence ID" value="KAI9636289.1"/>
    <property type="molecule type" value="Genomic_DNA"/>
</dbReference>
<feature type="coiled-coil region" evidence="1">
    <location>
        <begin position="636"/>
        <end position="677"/>
    </location>
</feature>
<dbReference type="InterPro" id="IPR001194">
    <property type="entry name" value="cDENN_dom"/>
</dbReference>
<feature type="domain" description="cDENN" evidence="3">
    <location>
        <begin position="264"/>
        <end position="455"/>
    </location>
</feature>
<name>A0AA38HB46_9TREE</name>
<evidence type="ECO:0000256" key="1">
    <source>
        <dbReference type="SAM" id="Coils"/>
    </source>
</evidence>
<dbReference type="InterPro" id="IPR043153">
    <property type="entry name" value="DENN_C"/>
</dbReference>
<dbReference type="Pfam" id="PF02141">
    <property type="entry name" value="DENN"/>
    <property type="match status" value="1"/>
</dbReference>
<keyword evidence="1" id="KW-0175">Coiled coil</keyword>
<feature type="compositionally biased region" description="Polar residues" evidence="2">
    <location>
        <begin position="745"/>
        <end position="754"/>
    </location>
</feature>
<feature type="non-terminal residue" evidence="4">
    <location>
        <position position="1"/>
    </location>
</feature>
<dbReference type="SMART" id="SM00799">
    <property type="entry name" value="DENN"/>
    <property type="match status" value="1"/>
</dbReference>
<protein>
    <submittedName>
        <fullName evidence="4">AEX-3 domain-containing protein</fullName>
    </submittedName>
</protein>
<comment type="caution">
    <text evidence="4">The sequence shown here is derived from an EMBL/GenBank/DDBJ whole genome shotgun (WGS) entry which is preliminary data.</text>
</comment>
<evidence type="ECO:0000256" key="2">
    <source>
        <dbReference type="SAM" id="MobiDB-lite"/>
    </source>
</evidence>
<proteinExistence type="predicted"/>
<dbReference type="RefSeq" id="XP_052946066.1">
    <property type="nucleotide sequence ID" value="XM_053087340.1"/>
</dbReference>
<dbReference type="AlphaFoldDB" id="A0AA38HB46"/>
<sequence>LGFYWRPEILGTAFSGVATEAFEKAMNQGKKMKKDAWPMVMKPPEPGTKGPNVPDAGPKGAERLISKSMKYAHPRDVEVINTSLMPNTTAHYFSFTLPSHSAAASAARTRLDSVQTAENRSVTSLDQLSSITAKQRQDLSKEAFITYYGATLTVWTSAEPDRSRQLADIRAQLKKKGNLDPVLRAPITEPLDDKKDGTKRGKPLAPWMPYRNASTTDFDGSDTETVRSGFSGGGFPGGRGIKGTVESSDVGIGPLKAGEGDTFWMPYALTLVSRHPIFDTMIDYIRTSWSMYQKSAKRNLYQMCKVLNHPVPRPGEMYRLNIGRKADGEEITIETTFPGAVDFEKGLIKTDFPLWPLFQAVDVDGILTAIEIAMSHSGKVIFTSQFSNMLCLAVHTLRYLVELRGWNGVTVPILHSRDISFMIEDPGPYIMGLPMECRYILALPNEACVIDLDNKSPPAGVVTPRARREKVKQRIYQALGPEYPLERSIPTELKIAFPNNRFRPFHRIFYDGEQRPHFLGERLRSPPWWQVSEVITVLDKIMLDKLSLSHNRASRADGAVHYIDARDELEIKVAKINGRLMELMQEGEKYRKMFQSFEHQADLLASEQTRLQALVQYEQEQAGILKKLSKLRSKEYDDLDERLQATEQARETAMRQLSDMQENMHDLERERQAIMDIIEDQITSAIEGNEAELHEIHNAVATGIVPESPASHISSLPDDGPRDLSSLRTKQQTLAPRGKMYRPGTTESAMTTTSRMTNRTDAISILGLARKGYTGVGGAGDKRRSMDTNGGGRDEVAIRIAAIQAKVS</sequence>
<dbReference type="Proteomes" id="UP001164286">
    <property type="component" value="Unassembled WGS sequence"/>
</dbReference>
<evidence type="ECO:0000313" key="4">
    <source>
        <dbReference type="EMBL" id="KAI9636289.1"/>
    </source>
</evidence>